<dbReference type="EMBL" id="JACGWM010000010">
    <property type="protein sequence ID" value="KAL0346544.1"/>
    <property type="molecule type" value="Genomic_DNA"/>
</dbReference>
<organism evidence="2">
    <name type="scientific">Sesamum calycinum</name>
    <dbReference type="NCBI Taxonomy" id="2727403"/>
    <lineage>
        <taxon>Eukaryota</taxon>
        <taxon>Viridiplantae</taxon>
        <taxon>Streptophyta</taxon>
        <taxon>Embryophyta</taxon>
        <taxon>Tracheophyta</taxon>
        <taxon>Spermatophyta</taxon>
        <taxon>Magnoliopsida</taxon>
        <taxon>eudicotyledons</taxon>
        <taxon>Gunneridae</taxon>
        <taxon>Pentapetalae</taxon>
        <taxon>asterids</taxon>
        <taxon>lamiids</taxon>
        <taxon>Lamiales</taxon>
        <taxon>Pedaliaceae</taxon>
        <taxon>Sesamum</taxon>
    </lineage>
</organism>
<evidence type="ECO:0000313" key="2">
    <source>
        <dbReference type="EMBL" id="KAL0346544.1"/>
    </source>
</evidence>
<sequence length="141" mass="15758">MLHLFFAVAFSAAPLILYVPPIRSLNLFLEAVQDMWRETSGHTVRVYPRLSLSCPRKVPSYHRLRISVPVMAVNHYFTAQQLAAMSGALGLPVTVPSELWDASAIRDDPLRRGAAPRSTREKVQSTKPETPLMSRARPLPP</sequence>
<name>A0AAW2NSN7_9LAMI</name>
<accession>A0AAW2NSN7</accession>
<dbReference type="AlphaFoldDB" id="A0AAW2NSN7"/>
<protein>
    <submittedName>
        <fullName evidence="2">Uncharacterized protein</fullName>
    </submittedName>
</protein>
<dbReference type="PANTHER" id="PTHR36616">
    <property type="entry name" value="BNAC07G32700D PROTEIN"/>
    <property type="match status" value="1"/>
</dbReference>
<reference evidence="2" key="1">
    <citation type="submission" date="2020-06" db="EMBL/GenBank/DDBJ databases">
        <authorList>
            <person name="Li T."/>
            <person name="Hu X."/>
            <person name="Zhang T."/>
            <person name="Song X."/>
            <person name="Zhang H."/>
            <person name="Dai N."/>
            <person name="Sheng W."/>
            <person name="Hou X."/>
            <person name="Wei L."/>
        </authorList>
    </citation>
    <scope>NUCLEOTIDE SEQUENCE</scope>
    <source>
        <strain evidence="2">KEN8</strain>
        <tissue evidence="2">Leaf</tissue>
    </source>
</reference>
<evidence type="ECO:0000256" key="1">
    <source>
        <dbReference type="SAM" id="MobiDB-lite"/>
    </source>
</evidence>
<proteinExistence type="predicted"/>
<comment type="caution">
    <text evidence="2">The sequence shown here is derived from an EMBL/GenBank/DDBJ whole genome shotgun (WGS) entry which is preliminary data.</text>
</comment>
<gene>
    <name evidence="2" type="ORF">Scaly_1670400</name>
</gene>
<feature type="region of interest" description="Disordered" evidence="1">
    <location>
        <begin position="110"/>
        <end position="141"/>
    </location>
</feature>
<dbReference type="PANTHER" id="PTHR36616:SF4">
    <property type="entry name" value="OS03G0174800 PROTEIN"/>
    <property type="match status" value="1"/>
</dbReference>
<reference evidence="2" key="2">
    <citation type="journal article" date="2024" name="Plant">
        <title>Genomic evolution and insights into agronomic trait innovations of Sesamum species.</title>
        <authorList>
            <person name="Miao H."/>
            <person name="Wang L."/>
            <person name="Qu L."/>
            <person name="Liu H."/>
            <person name="Sun Y."/>
            <person name="Le M."/>
            <person name="Wang Q."/>
            <person name="Wei S."/>
            <person name="Zheng Y."/>
            <person name="Lin W."/>
            <person name="Duan Y."/>
            <person name="Cao H."/>
            <person name="Xiong S."/>
            <person name="Wang X."/>
            <person name="Wei L."/>
            <person name="Li C."/>
            <person name="Ma Q."/>
            <person name="Ju M."/>
            <person name="Zhao R."/>
            <person name="Li G."/>
            <person name="Mu C."/>
            <person name="Tian Q."/>
            <person name="Mei H."/>
            <person name="Zhang T."/>
            <person name="Gao T."/>
            <person name="Zhang H."/>
        </authorList>
    </citation>
    <scope>NUCLEOTIDE SEQUENCE</scope>
    <source>
        <strain evidence="2">KEN8</strain>
    </source>
</reference>